<dbReference type="PANTHER" id="PTHR42815:SF2">
    <property type="entry name" value="FAD-BINDING, PUTATIVE (AFU_ORTHOLOGUE AFUA_6G07600)-RELATED"/>
    <property type="match status" value="1"/>
</dbReference>
<protein>
    <submittedName>
        <fullName evidence="1">Pyridoxamine 5'-phosphate oxidase family protein</fullName>
    </submittedName>
</protein>
<dbReference type="Proteomes" id="UP001367030">
    <property type="component" value="Unassembled WGS sequence"/>
</dbReference>
<sequence length="316" mass="34449">MTPDVLEADAPFHEGEKALQAHAGSRAKLEEVGTRIMREAMPEQHRSFFALLPFLLTGLVDEDGQPWASVLAAPPGFIRSPDDRHLDIAALPLPGDPAAASLKAGASIGLLGIQPHTRRRNRANGIVDRVGVDGFSVRITQSFGNCPKYIWPREPSFIAGDDAAMPPQHADRLDAEAMRFIAQADTFFIATAHPQARSQGAARAHGVDVSHRGGPRGFVHVVDERTLVVPDYFGNFFFNTLGNLLLSPRAGLLFIDYDNGDLLYLAAKVQIVLDEKQVAAYPGAQRLLVMQVVQMHRLPLALSLRWGLPPSLPLEP</sequence>
<evidence type="ECO:0000313" key="2">
    <source>
        <dbReference type="Proteomes" id="UP001367030"/>
    </source>
</evidence>
<gene>
    <name evidence="1" type="ORF">WKW79_09480</name>
</gene>
<organism evidence="1 2">
    <name type="scientific">Variovorax robiniae</name>
    <dbReference type="NCBI Taxonomy" id="1836199"/>
    <lineage>
        <taxon>Bacteria</taxon>
        <taxon>Pseudomonadati</taxon>
        <taxon>Pseudomonadota</taxon>
        <taxon>Betaproteobacteria</taxon>
        <taxon>Burkholderiales</taxon>
        <taxon>Comamonadaceae</taxon>
        <taxon>Variovorax</taxon>
    </lineage>
</organism>
<dbReference type="InterPro" id="IPR012349">
    <property type="entry name" value="Split_barrel_FMN-bd"/>
</dbReference>
<dbReference type="SUPFAM" id="SSF50475">
    <property type="entry name" value="FMN-binding split barrel"/>
    <property type="match status" value="1"/>
</dbReference>
<dbReference type="RefSeq" id="WP_340334888.1">
    <property type="nucleotide sequence ID" value="NZ_JBBKZS010000003.1"/>
</dbReference>
<reference evidence="1 2" key="1">
    <citation type="submission" date="2024-03" db="EMBL/GenBank/DDBJ databases">
        <title>Novel species of the genus Variovorax.</title>
        <authorList>
            <person name="Liu Q."/>
            <person name="Xin Y.-H."/>
        </authorList>
    </citation>
    <scope>NUCLEOTIDE SEQUENCE [LARGE SCALE GENOMIC DNA]</scope>
    <source>
        <strain evidence="1 2">KACC 18901</strain>
    </source>
</reference>
<proteinExistence type="predicted"/>
<dbReference type="EMBL" id="JBBKZS010000003">
    <property type="protein sequence ID" value="MEJ8854797.1"/>
    <property type="molecule type" value="Genomic_DNA"/>
</dbReference>
<dbReference type="PANTHER" id="PTHR42815">
    <property type="entry name" value="FAD-BINDING, PUTATIVE (AFU_ORTHOLOGUE AFUA_6G07600)-RELATED"/>
    <property type="match status" value="1"/>
</dbReference>
<evidence type="ECO:0000313" key="1">
    <source>
        <dbReference type="EMBL" id="MEJ8854797.1"/>
    </source>
</evidence>
<keyword evidence="2" id="KW-1185">Reference proteome</keyword>
<name>A0ABU8X7Y1_9BURK</name>
<dbReference type="Gene3D" id="2.30.110.10">
    <property type="entry name" value="Electron Transport, Fmn-binding Protein, Chain A"/>
    <property type="match status" value="1"/>
</dbReference>
<accession>A0ABU8X7Y1</accession>
<comment type="caution">
    <text evidence="1">The sequence shown here is derived from an EMBL/GenBank/DDBJ whole genome shotgun (WGS) entry which is preliminary data.</text>
</comment>